<accession>A0A4R6QSA0</accession>
<organism evidence="6 7">
    <name type="scientific">Roseateles toxinivorans</name>
    <dbReference type="NCBI Taxonomy" id="270368"/>
    <lineage>
        <taxon>Bacteria</taxon>
        <taxon>Pseudomonadati</taxon>
        <taxon>Pseudomonadota</taxon>
        <taxon>Betaproteobacteria</taxon>
        <taxon>Burkholderiales</taxon>
        <taxon>Sphaerotilaceae</taxon>
        <taxon>Roseateles</taxon>
    </lineage>
</organism>
<dbReference type="Proteomes" id="UP000295361">
    <property type="component" value="Unassembled WGS sequence"/>
</dbReference>
<dbReference type="InterPro" id="IPR011256">
    <property type="entry name" value="Reg_factor_effector_dom_sf"/>
</dbReference>
<keyword evidence="7" id="KW-1185">Reference proteome</keyword>
<keyword evidence="2" id="KW-0238">DNA-binding</keyword>
<gene>
    <name evidence="6" type="ORF">DES47_102426</name>
</gene>
<dbReference type="GO" id="GO:0003700">
    <property type="term" value="F:DNA-binding transcription factor activity"/>
    <property type="evidence" value="ECO:0007669"/>
    <property type="project" value="InterPro"/>
</dbReference>
<protein>
    <submittedName>
        <fullName evidence="6">AraC family transcriptional regulator</fullName>
    </submittedName>
</protein>
<dbReference type="AlphaFoldDB" id="A0A4R6QSA0"/>
<reference evidence="6 7" key="1">
    <citation type="submission" date="2019-03" db="EMBL/GenBank/DDBJ databases">
        <title>Genomic Encyclopedia of Type Strains, Phase IV (KMG-IV): sequencing the most valuable type-strain genomes for metagenomic binning, comparative biology and taxonomic classification.</title>
        <authorList>
            <person name="Goeker M."/>
        </authorList>
    </citation>
    <scope>NUCLEOTIDE SEQUENCE [LARGE SCALE GENOMIC DNA]</scope>
    <source>
        <strain evidence="6 7">DSM 16998</strain>
    </source>
</reference>
<proteinExistence type="predicted"/>
<dbReference type="InterPro" id="IPR050908">
    <property type="entry name" value="SmbC-like"/>
</dbReference>
<dbReference type="SMART" id="SM00342">
    <property type="entry name" value="HTH_ARAC"/>
    <property type="match status" value="1"/>
</dbReference>
<evidence type="ECO:0000256" key="3">
    <source>
        <dbReference type="ARBA" id="ARBA00023163"/>
    </source>
</evidence>
<dbReference type="SUPFAM" id="SSF55136">
    <property type="entry name" value="Probable bacterial effector-binding domain"/>
    <property type="match status" value="1"/>
</dbReference>
<name>A0A4R6QSA0_9BURK</name>
<dbReference type="Gene3D" id="1.10.10.60">
    <property type="entry name" value="Homeodomain-like"/>
    <property type="match status" value="2"/>
</dbReference>
<dbReference type="PRINTS" id="PR00032">
    <property type="entry name" value="HTHARAC"/>
</dbReference>
<keyword evidence="1" id="KW-0805">Transcription regulation</keyword>
<keyword evidence="3" id="KW-0804">Transcription</keyword>
<dbReference type="InterPro" id="IPR010499">
    <property type="entry name" value="AraC_E-bd"/>
</dbReference>
<dbReference type="PANTHER" id="PTHR40055">
    <property type="entry name" value="TRANSCRIPTIONAL REGULATOR YGIV-RELATED"/>
    <property type="match status" value="1"/>
</dbReference>
<dbReference type="FunCoup" id="A0A4R6QSA0">
    <property type="interactions" value="88"/>
</dbReference>
<comment type="caution">
    <text evidence="6">The sequence shown here is derived from an EMBL/GenBank/DDBJ whole genome shotgun (WGS) entry which is preliminary data.</text>
</comment>
<dbReference type="Pfam" id="PF12833">
    <property type="entry name" value="HTH_18"/>
    <property type="match status" value="1"/>
</dbReference>
<evidence type="ECO:0000256" key="4">
    <source>
        <dbReference type="SAM" id="MobiDB-lite"/>
    </source>
</evidence>
<dbReference type="PROSITE" id="PS01124">
    <property type="entry name" value="HTH_ARAC_FAMILY_2"/>
    <property type="match status" value="1"/>
</dbReference>
<dbReference type="InterPro" id="IPR018060">
    <property type="entry name" value="HTH_AraC"/>
</dbReference>
<dbReference type="SMART" id="SM00871">
    <property type="entry name" value="AraC_E_bind"/>
    <property type="match status" value="1"/>
</dbReference>
<dbReference type="EMBL" id="SNXS01000002">
    <property type="protein sequence ID" value="TDP72681.1"/>
    <property type="molecule type" value="Genomic_DNA"/>
</dbReference>
<dbReference type="GO" id="GO:0043565">
    <property type="term" value="F:sequence-specific DNA binding"/>
    <property type="evidence" value="ECO:0007669"/>
    <property type="project" value="InterPro"/>
</dbReference>
<dbReference type="InParanoid" id="A0A4R6QSA0"/>
<feature type="domain" description="HTH araC/xylS-type" evidence="5">
    <location>
        <begin position="19"/>
        <end position="118"/>
    </location>
</feature>
<dbReference type="PROSITE" id="PS00041">
    <property type="entry name" value="HTH_ARAC_FAMILY_1"/>
    <property type="match status" value="1"/>
</dbReference>
<dbReference type="PANTHER" id="PTHR40055:SF1">
    <property type="entry name" value="TRANSCRIPTIONAL REGULATOR YGIV-RELATED"/>
    <property type="match status" value="1"/>
</dbReference>
<evidence type="ECO:0000313" key="6">
    <source>
        <dbReference type="EMBL" id="TDP72681.1"/>
    </source>
</evidence>
<sequence length="322" mass="35442">MKPSDSNRVHSLAYAQRMNKVLDHIDRHLDQALDLPVLAEVAHFSAFHFHRLFAAWTGETLGDYLRRRRLEVAAVHLANNPRRPVLDVALAVGFGSGEAFARAFKLRFGCTPSAWREQTPQRWADELQAVRAVARDSNLGQADSKPGQAASGPFNHPENSSNQEPSMEVKLNTLPGARVAYLRHTGPYGPSVGRFWAETFFPWRAAQGLGHAPCYGIGHDDPSVGDPAKFRYDACVEVPADYVAKSPAGITDLPGGRYAVAAFYGTGADISLAWTEFLRDWLPASGLEPDGRPCYEYYPADGRYDPATGAFECQLCLPVRAR</sequence>
<dbReference type="Pfam" id="PF06445">
    <property type="entry name" value="GyrI-like"/>
    <property type="match status" value="1"/>
</dbReference>
<dbReference type="SUPFAM" id="SSF46689">
    <property type="entry name" value="Homeodomain-like"/>
    <property type="match status" value="2"/>
</dbReference>
<evidence type="ECO:0000313" key="7">
    <source>
        <dbReference type="Proteomes" id="UP000295361"/>
    </source>
</evidence>
<dbReference type="InterPro" id="IPR009057">
    <property type="entry name" value="Homeodomain-like_sf"/>
</dbReference>
<dbReference type="InterPro" id="IPR020449">
    <property type="entry name" value="Tscrpt_reg_AraC-type_HTH"/>
</dbReference>
<dbReference type="Gene3D" id="3.20.80.10">
    <property type="entry name" value="Regulatory factor, effector binding domain"/>
    <property type="match status" value="1"/>
</dbReference>
<dbReference type="RefSeq" id="WP_208114934.1">
    <property type="nucleotide sequence ID" value="NZ_SNXS01000002.1"/>
</dbReference>
<evidence type="ECO:0000256" key="1">
    <source>
        <dbReference type="ARBA" id="ARBA00023015"/>
    </source>
</evidence>
<evidence type="ECO:0000256" key="2">
    <source>
        <dbReference type="ARBA" id="ARBA00023125"/>
    </source>
</evidence>
<dbReference type="InterPro" id="IPR029442">
    <property type="entry name" value="GyrI-like"/>
</dbReference>
<dbReference type="InterPro" id="IPR018062">
    <property type="entry name" value="HTH_AraC-typ_CS"/>
</dbReference>
<evidence type="ECO:0000259" key="5">
    <source>
        <dbReference type="PROSITE" id="PS01124"/>
    </source>
</evidence>
<feature type="region of interest" description="Disordered" evidence="4">
    <location>
        <begin position="138"/>
        <end position="166"/>
    </location>
</feature>